<accession>A0A1G7RG98</accession>
<dbReference type="RefSeq" id="WP_074556016.1">
    <property type="nucleotide sequence ID" value="NZ_CP119563.1"/>
</dbReference>
<protein>
    <submittedName>
        <fullName evidence="1">Uncharacterized protein</fullName>
    </submittedName>
</protein>
<dbReference type="Proteomes" id="UP000183812">
    <property type="component" value="Unassembled WGS sequence"/>
</dbReference>
<evidence type="ECO:0000313" key="1">
    <source>
        <dbReference type="EMBL" id="SDG09856.1"/>
    </source>
</evidence>
<proteinExistence type="predicted"/>
<sequence>MSGFPAMVIEGACGTARMALRIETGRMARFLGLMRDRLALLGDGEIDAVERFCDAAGLVRLVQGPPEGGALVLLAVPSLRMLHFLDRIGCAPWAAMAVAFAGVEVPPEAGEVDDLLARAF</sequence>
<gene>
    <name evidence="1" type="ORF">SAMN04244550_03408</name>
</gene>
<name>A0A1G7RG98_RHOCA</name>
<organism evidence="1 2">
    <name type="scientific">Rhodobacter capsulatus</name>
    <name type="common">Rhodopseudomonas capsulata</name>
    <dbReference type="NCBI Taxonomy" id="1061"/>
    <lineage>
        <taxon>Bacteria</taxon>
        <taxon>Pseudomonadati</taxon>
        <taxon>Pseudomonadota</taxon>
        <taxon>Alphaproteobacteria</taxon>
        <taxon>Rhodobacterales</taxon>
        <taxon>Rhodobacter group</taxon>
        <taxon>Rhodobacter</taxon>
    </lineage>
</organism>
<dbReference type="OrthoDB" id="7690487at2"/>
<dbReference type="EMBL" id="FNAY01000030">
    <property type="protein sequence ID" value="SDG09856.1"/>
    <property type="molecule type" value="Genomic_DNA"/>
</dbReference>
<evidence type="ECO:0000313" key="2">
    <source>
        <dbReference type="Proteomes" id="UP000183812"/>
    </source>
</evidence>
<reference evidence="1 2" key="1">
    <citation type="submission" date="2016-10" db="EMBL/GenBank/DDBJ databases">
        <authorList>
            <person name="de Groot N.N."/>
        </authorList>
    </citation>
    <scope>NUCLEOTIDE SEQUENCE [LARGE SCALE GENOMIC DNA]</scope>
    <source>
        <strain evidence="2">DSM 938 / 37b4</strain>
    </source>
</reference>
<dbReference type="AlphaFoldDB" id="A0A1G7RG98"/>